<dbReference type="Gene3D" id="3.30.1660.40">
    <property type="entry name" value="FlgT, N-terminal domain"/>
    <property type="match status" value="1"/>
</dbReference>
<evidence type="ECO:0000313" key="5">
    <source>
        <dbReference type="Proteomes" id="UP000006334"/>
    </source>
</evidence>
<organism evidence="4 5">
    <name type="scientific">Aliiglaciecola lipolytica E3</name>
    <dbReference type="NCBI Taxonomy" id="1127673"/>
    <lineage>
        <taxon>Bacteria</taxon>
        <taxon>Pseudomonadati</taxon>
        <taxon>Pseudomonadota</taxon>
        <taxon>Gammaproteobacteria</taxon>
        <taxon>Alteromonadales</taxon>
        <taxon>Alteromonadaceae</taxon>
        <taxon>Aliiglaciecola</taxon>
    </lineage>
</organism>
<proteinExistence type="predicted"/>
<dbReference type="Gene3D" id="3.40.50.10610">
    <property type="entry name" value="ABC-type transport auxiliary lipoprotein component"/>
    <property type="match status" value="1"/>
</dbReference>
<evidence type="ECO:0000259" key="3">
    <source>
        <dbReference type="Pfam" id="PF16548"/>
    </source>
</evidence>
<accession>K6YAF0</accession>
<evidence type="ECO:0000259" key="1">
    <source>
        <dbReference type="Pfam" id="PF16538"/>
    </source>
</evidence>
<dbReference type="InterPro" id="IPR038180">
    <property type="entry name" value="FlgT_N_sf"/>
</dbReference>
<sequence length="391" mass="43553">MTQLKRQVSMFNILVFMIIGASLFTQKTHAAWFESSGQAAIRNGNIELARQNATQEAIKQVLLFAGASVQSVQKMANGVLQNDDLTIRASGEVNSIELIDEVQQNGYLTVSLRADIFSNTRSCQSSAYQKSIVTTWHPIHNREQATTGHIFDIGTKLPQVLQQSFNLHAQQSNIQSILPFYYSLDQQSAVQDVMALSRQSNSQYVLVATITDLSVSTSQRTNWQFWEKDIPIRNFSYHVSLYDGYTGARLWQKAYGLDAPWEFDLHQNVDTNGNALWQSQYGLAISSILKDVATNVDEILSCSPAYGRILQVRSDQLTLNIGSNQGVQNGDELTLFQLQQIHNPSGQLFNQFNLHPTAVRVVSVSPNTAVAMSKDGSLLANVQANDFVSRQ</sequence>
<dbReference type="STRING" id="1127673.GLIP_2542"/>
<feature type="domain" description="Flagellar assembly protein T C-terminal" evidence="1">
    <location>
        <begin position="315"/>
        <end position="389"/>
    </location>
</feature>
<gene>
    <name evidence="4" type="ORF">GLIP_2542</name>
</gene>
<dbReference type="EMBL" id="BAEN01000049">
    <property type="protein sequence ID" value="GAC15167.1"/>
    <property type="molecule type" value="Genomic_DNA"/>
</dbReference>
<dbReference type="AlphaFoldDB" id="K6YAF0"/>
<dbReference type="InterPro" id="IPR032388">
    <property type="entry name" value="FlgT_C"/>
</dbReference>
<feature type="domain" description="Flagellar assembly protein T middle" evidence="2">
    <location>
        <begin position="122"/>
        <end position="271"/>
    </location>
</feature>
<dbReference type="Pfam" id="PF16538">
    <property type="entry name" value="FlgT_C"/>
    <property type="match status" value="1"/>
</dbReference>
<evidence type="ECO:0008006" key="6">
    <source>
        <dbReference type="Google" id="ProtNLM"/>
    </source>
</evidence>
<evidence type="ECO:0000313" key="4">
    <source>
        <dbReference type="EMBL" id="GAC15167.1"/>
    </source>
</evidence>
<keyword evidence="5" id="KW-1185">Reference proteome</keyword>
<name>K6YAF0_9ALTE</name>
<dbReference type="Proteomes" id="UP000006334">
    <property type="component" value="Unassembled WGS sequence"/>
</dbReference>
<dbReference type="RefSeq" id="WP_008844972.1">
    <property type="nucleotide sequence ID" value="NZ_BAEN01000049.1"/>
</dbReference>
<reference evidence="4 5" key="1">
    <citation type="journal article" date="2017" name="Antonie Van Leeuwenhoek">
        <title>Rhizobium rhizosphaerae sp. nov., a novel species isolated from rice rhizosphere.</title>
        <authorList>
            <person name="Zhao J.J."/>
            <person name="Zhang J."/>
            <person name="Zhang R.J."/>
            <person name="Zhang C.W."/>
            <person name="Yin H.Q."/>
            <person name="Zhang X.X."/>
        </authorList>
    </citation>
    <scope>NUCLEOTIDE SEQUENCE [LARGE SCALE GENOMIC DNA]</scope>
    <source>
        <strain evidence="4 5">E3</strain>
    </source>
</reference>
<dbReference type="InterPro" id="IPR038165">
    <property type="entry name" value="FlgT_C_sf"/>
</dbReference>
<protein>
    <recommendedName>
        <fullName evidence="6">Flagellar assembly protein T N-terminal domain-containing protein</fullName>
    </recommendedName>
</protein>
<feature type="domain" description="Flagellar assembly protein T N-terminal" evidence="3">
    <location>
        <begin position="31"/>
        <end position="118"/>
    </location>
</feature>
<dbReference type="eggNOG" id="ENOG502ZAC4">
    <property type="taxonomic scope" value="Bacteria"/>
</dbReference>
<comment type="caution">
    <text evidence="4">The sequence shown here is derived from an EMBL/GenBank/DDBJ whole genome shotgun (WGS) entry which is preliminary data.</text>
</comment>
<evidence type="ECO:0000259" key="2">
    <source>
        <dbReference type="Pfam" id="PF16539"/>
    </source>
</evidence>
<dbReference type="InterPro" id="IPR032386">
    <property type="entry name" value="FlgT_M"/>
</dbReference>
<dbReference type="Pfam" id="PF16539">
    <property type="entry name" value="FlgT_M"/>
    <property type="match status" value="1"/>
</dbReference>
<dbReference type="InterPro" id="IPR032370">
    <property type="entry name" value="FlgT_N"/>
</dbReference>
<dbReference type="Gene3D" id="2.40.10.410">
    <property type="entry name" value="FlgT, C-terminal domain"/>
    <property type="match status" value="1"/>
</dbReference>
<dbReference type="OrthoDB" id="8778507at2"/>
<dbReference type="Pfam" id="PF16548">
    <property type="entry name" value="FlgT_N"/>
    <property type="match status" value="1"/>
</dbReference>